<name>A0A2R5GQM0_9STRA</name>
<organism evidence="2 3">
    <name type="scientific">Hondaea fermentalgiana</name>
    <dbReference type="NCBI Taxonomy" id="2315210"/>
    <lineage>
        <taxon>Eukaryota</taxon>
        <taxon>Sar</taxon>
        <taxon>Stramenopiles</taxon>
        <taxon>Bigyra</taxon>
        <taxon>Labyrinthulomycetes</taxon>
        <taxon>Thraustochytrida</taxon>
        <taxon>Thraustochytriidae</taxon>
        <taxon>Hondaea</taxon>
    </lineage>
</organism>
<feature type="region of interest" description="Disordered" evidence="1">
    <location>
        <begin position="42"/>
        <end position="78"/>
    </location>
</feature>
<dbReference type="InParanoid" id="A0A2R5GQM0"/>
<feature type="compositionally biased region" description="Basic and acidic residues" evidence="1">
    <location>
        <begin position="44"/>
        <end position="60"/>
    </location>
</feature>
<comment type="caution">
    <text evidence="2">The sequence shown here is derived from an EMBL/GenBank/DDBJ whole genome shotgun (WGS) entry which is preliminary data.</text>
</comment>
<dbReference type="Proteomes" id="UP000241890">
    <property type="component" value="Unassembled WGS sequence"/>
</dbReference>
<evidence type="ECO:0000313" key="2">
    <source>
        <dbReference type="EMBL" id="GBG33172.1"/>
    </source>
</evidence>
<sequence>MQHGESGFESLLQGRNTRSLLSGNANGDGGFVFVELVENEEGDIEAKEEQQHSEQQESLHRPSTQETDRTREAAKPKRAAGLMTYMRDVWGSRANSNQSSAGRNVKMNNVEEPEPLEDTDFSDNEASGYGDHDETEVQLRADLVLGALIHRLATASAISIVINEHNDTPASFHAFVAFIAIVFLFARVPPLSQKAHHCAKCSRTRPSTVAQSTLFAHFFQLKHGTNKYRDPGYIIRRASRFNKARHDPPKARTQDA</sequence>
<evidence type="ECO:0000313" key="3">
    <source>
        <dbReference type="Proteomes" id="UP000241890"/>
    </source>
</evidence>
<feature type="region of interest" description="Disordered" evidence="1">
    <location>
        <begin position="113"/>
        <end position="132"/>
    </location>
</feature>
<evidence type="ECO:0000256" key="1">
    <source>
        <dbReference type="SAM" id="MobiDB-lite"/>
    </source>
</evidence>
<proteinExistence type="predicted"/>
<reference evidence="2 3" key="1">
    <citation type="submission" date="2017-12" db="EMBL/GenBank/DDBJ databases">
        <title>Sequencing, de novo assembly and annotation of complete genome of a new Thraustochytrid species, strain FCC1311.</title>
        <authorList>
            <person name="Sedici K."/>
            <person name="Godart F."/>
            <person name="Aiese Cigliano R."/>
            <person name="Sanseverino W."/>
            <person name="Barakat M."/>
            <person name="Ortet P."/>
            <person name="Marechal E."/>
            <person name="Cagnac O."/>
            <person name="Amato A."/>
        </authorList>
    </citation>
    <scope>NUCLEOTIDE SEQUENCE [LARGE SCALE GENOMIC DNA]</scope>
</reference>
<protein>
    <submittedName>
        <fullName evidence="2">Uncharacterized protein</fullName>
    </submittedName>
</protein>
<gene>
    <name evidence="2" type="ORF">FCC1311_093962</name>
</gene>
<feature type="compositionally biased region" description="Basic and acidic residues" evidence="1">
    <location>
        <begin position="66"/>
        <end position="75"/>
    </location>
</feature>
<dbReference type="AlphaFoldDB" id="A0A2R5GQM0"/>
<feature type="compositionally biased region" description="Acidic residues" evidence="1">
    <location>
        <begin position="113"/>
        <end position="123"/>
    </location>
</feature>
<dbReference type="EMBL" id="BEYU01000145">
    <property type="protein sequence ID" value="GBG33172.1"/>
    <property type="molecule type" value="Genomic_DNA"/>
</dbReference>
<accession>A0A2R5GQM0</accession>
<keyword evidence="3" id="KW-1185">Reference proteome</keyword>